<dbReference type="InterPro" id="IPR041622">
    <property type="entry name" value="SLATT_fungi"/>
</dbReference>
<keyword evidence="4" id="KW-1185">Reference proteome</keyword>
<dbReference type="AlphaFoldDB" id="A0A8H7TG49"/>
<keyword evidence="1" id="KW-0472">Membrane</keyword>
<dbReference type="Proteomes" id="UP000664132">
    <property type="component" value="Unassembled WGS sequence"/>
</dbReference>
<dbReference type="Pfam" id="PF18142">
    <property type="entry name" value="SLATT_fungal"/>
    <property type="match status" value="1"/>
</dbReference>
<evidence type="ECO:0000313" key="4">
    <source>
        <dbReference type="Proteomes" id="UP000664132"/>
    </source>
</evidence>
<organism evidence="3 4">
    <name type="scientific">Cadophora malorum</name>
    <dbReference type="NCBI Taxonomy" id="108018"/>
    <lineage>
        <taxon>Eukaryota</taxon>
        <taxon>Fungi</taxon>
        <taxon>Dikarya</taxon>
        <taxon>Ascomycota</taxon>
        <taxon>Pezizomycotina</taxon>
        <taxon>Leotiomycetes</taxon>
        <taxon>Helotiales</taxon>
        <taxon>Ploettnerulaceae</taxon>
        <taxon>Cadophora</taxon>
    </lineage>
</organism>
<reference evidence="3" key="1">
    <citation type="submission" date="2021-02" db="EMBL/GenBank/DDBJ databases">
        <title>Genome sequence Cadophora malorum strain M34.</title>
        <authorList>
            <person name="Stefanovic E."/>
            <person name="Vu D."/>
            <person name="Scully C."/>
            <person name="Dijksterhuis J."/>
            <person name="Roader J."/>
            <person name="Houbraken J."/>
        </authorList>
    </citation>
    <scope>NUCLEOTIDE SEQUENCE</scope>
    <source>
        <strain evidence="3">M34</strain>
    </source>
</reference>
<dbReference type="EMBL" id="JAFJYH010000126">
    <property type="protein sequence ID" value="KAG4418520.1"/>
    <property type="molecule type" value="Genomic_DNA"/>
</dbReference>
<keyword evidence="1" id="KW-0812">Transmembrane</keyword>
<gene>
    <name evidence="3" type="ORF">IFR04_008323</name>
</gene>
<sequence length="234" mass="25425">MSSEQSPLLNPPKPSTLFFSPNLTKFRIAIGLSSISDLEAGSKPSKPHGLYKEVLRIQKRLSLQYHAIEALYYTTLLAQILIGATLVSLGPMSGLHPRAITVLGIVNTSTAGILALLKGQGLPDRLRKDEYQMQKVRDFIDETDIRLELAGDVGEEDVERLVEQIHEKFNNARDTAEINRPSTYAHQIETGVGGDGMDDGEGGGRTAVRRLLARSGGGVDVNSSVKGKGKYVID</sequence>
<protein>
    <recommendedName>
        <fullName evidence="2">SMODS and SLOG-associating 2TM effector domain-containing protein</fullName>
    </recommendedName>
</protein>
<feature type="transmembrane region" description="Helical" evidence="1">
    <location>
        <begin position="70"/>
        <end position="89"/>
    </location>
</feature>
<dbReference type="PANTHER" id="PTHR38793">
    <property type="entry name" value="SLATT_FUNGAL DOMAIN-CONTAINING PROTEIN-RELATED"/>
    <property type="match status" value="1"/>
</dbReference>
<name>A0A8H7TG49_9HELO</name>
<dbReference type="OrthoDB" id="4472872at2759"/>
<comment type="caution">
    <text evidence="3">The sequence shown here is derived from an EMBL/GenBank/DDBJ whole genome shotgun (WGS) entry which is preliminary data.</text>
</comment>
<evidence type="ECO:0000256" key="1">
    <source>
        <dbReference type="SAM" id="Phobius"/>
    </source>
</evidence>
<keyword evidence="1" id="KW-1133">Transmembrane helix</keyword>
<accession>A0A8H7TG49</accession>
<dbReference type="PANTHER" id="PTHR38793:SF3">
    <property type="entry name" value="SMODS AND SLOG-ASSOCIATING 2TM EFFECTOR DOMAIN-CONTAINING PROTEIN"/>
    <property type="match status" value="1"/>
</dbReference>
<evidence type="ECO:0000313" key="3">
    <source>
        <dbReference type="EMBL" id="KAG4418520.1"/>
    </source>
</evidence>
<dbReference type="NCBIfam" id="NF033635">
    <property type="entry name" value="SLATT_fungal"/>
    <property type="match status" value="1"/>
</dbReference>
<feature type="domain" description="SMODS and SLOG-associating 2TM effector" evidence="2">
    <location>
        <begin position="55"/>
        <end position="174"/>
    </location>
</feature>
<proteinExistence type="predicted"/>
<evidence type="ECO:0000259" key="2">
    <source>
        <dbReference type="Pfam" id="PF18142"/>
    </source>
</evidence>
<feature type="transmembrane region" description="Helical" evidence="1">
    <location>
        <begin position="95"/>
        <end position="117"/>
    </location>
</feature>